<dbReference type="GO" id="GO:0004425">
    <property type="term" value="F:indole-3-glycerol-phosphate synthase activity"/>
    <property type="evidence" value="ECO:0007669"/>
    <property type="project" value="UniProtKB-EC"/>
</dbReference>
<keyword evidence="7" id="KW-0057">Aromatic amino acid biosynthesis</keyword>
<dbReference type="SUPFAM" id="SSF51366">
    <property type="entry name" value="Ribulose-phoshate binding barrel"/>
    <property type="match status" value="2"/>
</dbReference>
<dbReference type="PANTHER" id="PTHR22854">
    <property type="entry name" value="TRYPTOPHAN BIOSYNTHESIS PROTEIN"/>
    <property type="match status" value="1"/>
</dbReference>
<comment type="pathway">
    <text evidence="2">Amino-acid biosynthesis; L-tryptophan biosynthesis; L-tryptophan from chorismate: step 4/5.</text>
</comment>
<dbReference type="PANTHER" id="PTHR22854:SF2">
    <property type="entry name" value="INDOLE-3-GLYCEROL-PHOSPHATE SYNTHASE"/>
    <property type="match status" value="1"/>
</dbReference>
<feature type="domain" description="Indole-3-glycerol phosphate synthase" evidence="9">
    <location>
        <begin position="22"/>
        <end position="300"/>
    </location>
</feature>
<evidence type="ECO:0000259" key="9">
    <source>
        <dbReference type="Pfam" id="PF00218"/>
    </source>
</evidence>
<gene>
    <name evidence="10" type="ORF">TrRE_jg418</name>
</gene>
<evidence type="ECO:0000313" key="11">
    <source>
        <dbReference type="Proteomes" id="UP001165082"/>
    </source>
</evidence>
<accession>A0A9W6ZAD6</accession>
<dbReference type="Proteomes" id="UP001165082">
    <property type="component" value="Unassembled WGS sequence"/>
</dbReference>
<name>A0A9W6ZAD6_9STRA</name>
<evidence type="ECO:0000256" key="6">
    <source>
        <dbReference type="ARBA" id="ARBA00022822"/>
    </source>
</evidence>
<comment type="caution">
    <text evidence="10">The sequence shown here is derived from an EMBL/GenBank/DDBJ whole genome shotgun (WGS) entry which is preliminary data.</text>
</comment>
<organism evidence="10 11">
    <name type="scientific">Triparma retinervis</name>
    <dbReference type="NCBI Taxonomy" id="2557542"/>
    <lineage>
        <taxon>Eukaryota</taxon>
        <taxon>Sar</taxon>
        <taxon>Stramenopiles</taxon>
        <taxon>Ochrophyta</taxon>
        <taxon>Bolidophyceae</taxon>
        <taxon>Parmales</taxon>
        <taxon>Triparmaceae</taxon>
        <taxon>Triparma</taxon>
    </lineage>
</organism>
<proteinExistence type="predicted"/>
<keyword evidence="4" id="KW-0028">Amino-acid biosynthesis</keyword>
<keyword evidence="5" id="KW-0210">Decarboxylase</keyword>
<comment type="catalytic activity">
    <reaction evidence="1">
        <text>1-(2-carboxyphenylamino)-1-deoxy-D-ribulose 5-phosphate + H(+) = (1S,2R)-1-C-(indol-3-yl)glycerol 3-phosphate + CO2 + H2O</text>
        <dbReference type="Rhea" id="RHEA:23476"/>
        <dbReference type="ChEBI" id="CHEBI:15377"/>
        <dbReference type="ChEBI" id="CHEBI:15378"/>
        <dbReference type="ChEBI" id="CHEBI:16526"/>
        <dbReference type="ChEBI" id="CHEBI:58613"/>
        <dbReference type="ChEBI" id="CHEBI:58866"/>
        <dbReference type="EC" id="4.1.1.48"/>
    </reaction>
</comment>
<dbReference type="EMBL" id="BRXZ01001847">
    <property type="protein sequence ID" value="GMH47707.1"/>
    <property type="molecule type" value="Genomic_DNA"/>
</dbReference>
<dbReference type="Pfam" id="PF00218">
    <property type="entry name" value="IGPS"/>
    <property type="match status" value="1"/>
</dbReference>
<dbReference type="GO" id="GO:0004640">
    <property type="term" value="F:phosphoribosylanthranilate isomerase activity"/>
    <property type="evidence" value="ECO:0007669"/>
    <property type="project" value="TreeGrafter"/>
</dbReference>
<dbReference type="InterPro" id="IPR045186">
    <property type="entry name" value="Indole-3-glycerol_P_synth"/>
</dbReference>
<evidence type="ECO:0000256" key="3">
    <source>
        <dbReference type="ARBA" id="ARBA00012362"/>
    </source>
</evidence>
<dbReference type="CDD" id="cd00331">
    <property type="entry name" value="IGPS"/>
    <property type="match status" value="1"/>
</dbReference>
<feature type="non-terminal residue" evidence="10">
    <location>
        <position position="382"/>
    </location>
</feature>
<keyword evidence="6" id="KW-0822">Tryptophan biosynthesis</keyword>
<dbReference type="OrthoDB" id="524799at2759"/>
<evidence type="ECO:0000256" key="8">
    <source>
        <dbReference type="ARBA" id="ARBA00023239"/>
    </source>
</evidence>
<sequence length="382" mass="41277">MTEDPCSHMYGFGVPNHIPSTLQNITEQRVRDVEEAKGRISEQELLERYSKLKLELGPPLNLFSKITSSSPSMSLAAEFKRASPSKGLINGDVDAGSQAVLYADAGASVISVLTEPNWFLGSLDDLSDARRETQKWAASQGKERPAVLRKDFITDEYQILEGLAAGCDTVLLIVAVTPKDRLRQLIEFAREHGIEPLVEVHAPQELPVALSCGATCIGVNNRNLHTFKMDMSTTSRTASAVEAAGLPHRHGSQGQSVALCALSGMSGEEDVERYREAGCGMVLIGESLMRAPNVKRAVEGLRLDPTKEQGGGGTGGAYTKGIRIKKVCGVTRPADALSACRNGANLIGCIFAKGSKRRVTREQARDIVDTVRAFGEREAREE</sequence>
<evidence type="ECO:0000256" key="7">
    <source>
        <dbReference type="ARBA" id="ARBA00023141"/>
    </source>
</evidence>
<dbReference type="GO" id="GO:0000162">
    <property type="term" value="P:L-tryptophan biosynthetic process"/>
    <property type="evidence" value="ECO:0007669"/>
    <property type="project" value="UniProtKB-KW"/>
</dbReference>
<dbReference type="AlphaFoldDB" id="A0A9W6ZAD6"/>
<keyword evidence="11" id="KW-1185">Reference proteome</keyword>
<keyword evidence="8" id="KW-0456">Lyase</keyword>
<dbReference type="InterPro" id="IPR013798">
    <property type="entry name" value="Indole-3-glycerol_P_synth_dom"/>
</dbReference>
<dbReference type="InterPro" id="IPR013785">
    <property type="entry name" value="Aldolase_TIM"/>
</dbReference>
<evidence type="ECO:0000256" key="2">
    <source>
        <dbReference type="ARBA" id="ARBA00004696"/>
    </source>
</evidence>
<evidence type="ECO:0000313" key="10">
    <source>
        <dbReference type="EMBL" id="GMH47707.1"/>
    </source>
</evidence>
<protein>
    <recommendedName>
        <fullName evidence="3">indole-3-glycerol-phosphate synthase</fullName>
        <ecNumber evidence="3">4.1.1.48</ecNumber>
    </recommendedName>
</protein>
<evidence type="ECO:0000256" key="4">
    <source>
        <dbReference type="ARBA" id="ARBA00022605"/>
    </source>
</evidence>
<dbReference type="InterPro" id="IPR011060">
    <property type="entry name" value="RibuloseP-bd_barrel"/>
</dbReference>
<evidence type="ECO:0000256" key="5">
    <source>
        <dbReference type="ARBA" id="ARBA00022793"/>
    </source>
</evidence>
<reference evidence="10" key="1">
    <citation type="submission" date="2022-07" db="EMBL/GenBank/DDBJ databases">
        <title>Genome analysis of Parmales, a sister group of diatoms, reveals the evolutionary specialization of diatoms from phago-mixotrophs to photoautotrophs.</title>
        <authorList>
            <person name="Ban H."/>
            <person name="Sato S."/>
            <person name="Yoshikawa S."/>
            <person name="Kazumasa Y."/>
            <person name="Nakamura Y."/>
            <person name="Ichinomiya M."/>
            <person name="Saitoh K."/>
            <person name="Sato N."/>
            <person name="Blanc-Mathieu R."/>
            <person name="Endo H."/>
            <person name="Kuwata A."/>
            <person name="Ogata H."/>
        </authorList>
    </citation>
    <scope>NUCLEOTIDE SEQUENCE</scope>
</reference>
<dbReference type="Gene3D" id="3.20.20.70">
    <property type="entry name" value="Aldolase class I"/>
    <property type="match status" value="2"/>
</dbReference>
<dbReference type="EC" id="4.1.1.48" evidence="3"/>
<evidence type="ECO:0000256" key="1">
    <source>
        <dbReference type="ARBA" id="ARBA00001633"/>
    </source>
</evidence>